<protein>
    <submittedName>
        <fullName evidence="1">Lipopolysaccharide biosynthesis protein</fullName>
    </submittedName>
</protein>
<evidence type="ECO:0000313" key="1">
    <source>
        <dbReference type="EMBL" id="EZP28426.1"/>
    </source>
</evidence>
<dbReference type="EMBL" id="JFYO01000004">
    <property type="protein sequence ID" value="EZP28426.1"/>
    <property type="molecule type" value="Genomic_DNA"/>
</dbReference>
<accession>A0A031FW52</accession>
<organism evidence="1 2">
    <name type="scientific">Microbacterium oleivorans</name>
    <dbReference type="NCBI Taxonomy" id="273677"/>
    <lineage>
        <taxon>Bacteria</taxon>
        <taxon>Bacillati</taxon>
        <taxon>Actinomycetota</taxon>
        <taxon>Actinomycetes</taxon>
        <taxon>Micrococcales</taxon>
        <taxon>Microbacteriaceae</taxon>
        <taxon>Microbacterium</taxon>
    </lineage>
</organism>
<dbReference type="RefSeq" id="WP_036310677.1">
    <property type="nucleotide sequence ID" value="NZ_JFYO01000004.1"/>
</dbReference>
<dbReference type="Pfam" id="PF13830">
    <property type="entry name" value="DUF4192"/>
    <property type="match status" value="2"/>
</dbReference>
<dbReference type="OrthoDB" id="4954868at2"/>
<name>A0A031FW52_9MICO</name>
<dbReference type="InterPro" id="IPR025447">
    <property type="entry name" value="DUF4192"/>
</dbReference>
<comment type="caution">
    <text evidence="1">The sequence shown here is derived from an EMBL/GenBank/DDBJ whole genome shotgun (WGS) entry which is preliminary data.</text>
</comment>
<reference evidence="1 2" key="1">
    <citation type="submission" date="2014-03" db="EMBL/GenBank/DDBJ databases">
        <title>Draft Genome Sequences of 13 Willow Endophytes.</title>
        <authorList>
            <person name="Gan H.Y."/>
            <person name="Gan H.M."/>
            <person name="Savka M.A."/>
            <person name="Hudson A.O."/>
        </authorList>
    </citation>
    <scope>NUCLEOTIDE SEQUENCE [LARGE SCALE GENOMIC DNA]</scope>
    <source>
        <strain evidence="1 2">RIT293</strain>
    </source>
</reference>
<dbReference type="Proteomes" id="UP000024001">
    <property type="component" value="Unassembled WGS sequence"/>
</dbReference>
<evidence type="ECO:0000313" key="2">
    <source>
        <dbReference type="Proteomes" id="UP000024001"/>
    </source>
</evidence>
<sequence>MSTIVTVADSAHFLALVPRLLGFTPTESLVVVPMHRGRSLGALRIDLPPTGTPLDAVASTVVGMLCRVSGADGFTAVVYTAASAHPDLPGADLAEALERSAGACGLGVVDVLTVAGTGWGSHYDDRLPDGGRPLAALERHLPPVDGDQHGGATLPAVEPAAVAGVGAALLSLEAALAVLCGIPAVDGSPDRIDPAALEAGCALDDLPGLYEDCLTWDAATLDPMRAAVIAWCLARPSLRDVGLVQWASDRAGGDTALDAQRRWEDGEEYPPDLASVMWGESDRPDPVRLEAALELVRNVAARTPEPQRAGALATAAWLAWSLGRSTHGDRYAAAALRIEPEHGLAEIVRSFVAHAHLPDWAFRR</sequence>
<dbReference type="AlphaFoldDB" id="A0A031FW52"/>
<dbReference type="eggNOG" id="ENOG5031GJC">
    <property type="taxonomic scope" value="Bacteria"/>
</dbReference>
<dbReference type="PATRIC" id="fig|273677.3.peg.1389"/>
<gene>
    <name evidence="1" type="ORF">BW34_01407</name>
</gene>
<proteinExistence type="predicted"/>
<keyword evidence="2" id="KW-1185">Reference proteome</keyword>